<comment type="subcellular location">
    <subcellularLocation>
        <location evidence="1">Membrane</location>
        <topology evidence="1">Multi-pass membrane protein</topology>
    </subcellularLocation>
</comment>
<evidence type="ECO:0000256" key="1">
    <source>
        <dbReference type="ARBA" id="ARBA00004141"/>
    </source>
</evidence>
<dbReference type="InterPro" id="IPR028014">
    <property type="entry name" value="TMEM255"/>
</dbReference>
<keyword evidence="5 7" id="KW-0472">Membrane</keyword>
<feature type="region of interest" description="Disordered" evidence="6">
    <location>
        <begin position="280"/>
        <end position="305"/>
    </location>
</feature>
<feature type="transmembrane region" description="Helical" evidence="7">
    <location>
        <begin position="91"/>
        <end position="119"/>
    </location>
</feature>
<dbReference type="EMBL" id="JAFJMO010000014">
    <property type="protein sequence ID" value="KAJ8256881.1"/>
    <property type="molecule type" value="Genomic_DNA"/>
</dbReference>
<dbReference type="Proteomes" id="UP001152803">
    <property type="component" value="Unassembled WGS sequence"/>
</dbReference>
<evidence type="ECO:0000256" key="2">
    <source>
        <dbReference type="ARBA" id="ARBA00007903"/>
    </source>
</evidence>
<accession>A0A9Q1D301</accession>
<gene>
    <name evidence="8" type="ORF">COCON_G00190330</name>
</gene>
<proteinExistence type="inferred from homology"/>
<evidence type="ECO:0000256" key="3">
    <source>
        <dbReference type="ARBA" id="ARBA00022692"/>
    </source>
</evidence>
<dbReference type="PANTHER" id="PTHR33721:SF4">
    <property type="entry name" value="TRANSMEMBRANE PROTEIN 255B"/>
    <property type="match status" value="1"/>
</dbReference>
<comment type="caution">
    <text evidence="8">The sequence shown here is derived from an EMBL/GenBank/DDBJ whole genome shotgun (WGS) entry which is preliminary data.</text>
</comment>
<feature type="transmembrane region" description="Helical" evidence="7">
    <location>
        <begin position="65"/>
        <end position="84"/>
    </location>
</feature>
<comment type="similarity">
    <text evidence="2">Belongs to the TMEM255 family.</text>
</comment>
<feature type="compositionally biased region" description="Polar residues" evidence="6">
    <location>
        <begin position="280"/>
        <end position="291"/>
    </location>
</feature>
<evidence type="ECO:0000256" key="4">
    <source>
        <dbReference type="ARBA" id="ARBA00022989"/>
    </source>
</evidence>
<sequence>MTPGSTRGTTEGVKPTETPSSADMMKRRKRKSLWLVVGMLCLALLIVAVGIYSTTRTGSLSVTGYASGIILAFGSFLGVLGLCLEENRKQLLVAAIVFLSFGIVTSFFCMVVDGVFILFSIDTRPLRAGRCQFYTSGKGYIYENYYASVPCQGLEESCNMKVRSGTCYCCDLYNCANGGYLNNHYEFVGVGSCQEVLSLYILIWVLTLLNLLAFILGILTTAVLGGIKDMKGHTVSPGGGSPHAVLRPRDSIVLSPTAPLLPDPAGHALYPSTSLYFTPTAGTESSQSGLSDTPRLDPHPPPFAPLYSLLPYKTQG</sequence>
<name>A0A9Q1D301_CONCO</name>
<evidence type="ECO:0000313" key="9">
    <source>
        <dbReference type="Proteomes" id="UP001152803"/>
    </source>
</evidence>
<dbReference type="PANTHER" id="PTHR33721">
    <property type="entry name" value="TRANSMEMBRANE PROTEIN 255B-LIKE"/>
    <property type="match status" value="1"/>
</dbReference>
<dbReference type="OrthoDB" id="9935642at2759"/>
<dbReference type="AlphaFoldDB" id="A0A9Q1D301"/>
<feature type="transmembrane region" description="Helical" evidence="7">
    <location>
        <begin position="33"/>
        <end position="53"/>
    </location>
</feature>
<reference evidence="8" key="1">
    <citation type="journal article" date="2023" name="Science">
        <title>Genome structures resolve the early diversification of teleost fishes.</title>
        <authorList>
            <person name="Parey E."/>
            <person name="Louis A."/>
            <person name="Montfort J."/>
            <person name="Bouchez O."/>
            <person name="Roques C."/>
            <person name="Iampietro C."/>
            <person name="Lluch J."/>
            <person name="Castinel A."/>
            <person name="Donnadieu C."/>
            <person name="Desvignes T."/>
            <person name="Floi Bucao C."/>
            <person name="Jouanno E."/>
            <person name="Wen M."/>
            <person name="Mejri S."/>
            <person name="Dirks R."/>
            <person name="Jansen H."/>
            <person name="Henkel C."/>
            <person name="Chen W.J."/>
            <person name="Zahm M."/>
            <person name="Cabau C."/>
            <person name="Klopp C."/>
            <person name="Thompson A.W."/>
            <person name="Robinson-Rechavi M."/>
            <person name="Braasch I."/>
            <person name="Lecointre G."/>
            <person name="Bobe J."/>
            <person name="Postlethwait J.H."/>
            <person name="Berthelot C."/>
            <person name="Roest Crollius H."/>
            <person name="Guiguen Y."/>
        </authorList>
    </citation>
    <scope>NUCLEOTIDE SEQUENCE</scope>
    <source>
        <strain evidence="8">Concon-B</strain>
    </source>
</reference>
<keyword evidence="9" id="KW-1185">Reference proteome</keyword>
<evidence type="ECO:0000256" key="5">
    <source>
        <dbReference type="ARBA" id="ARBA00023136"/>
    </source>
</evidence>
<feature type="transmembrane region" description="Helical" evidence="7">
    <location>
        <begin position="201"/>
        <end position="224"/>
    </location>
</feature>
<evidence type="ECO:0000313" key="8">
    <source>
        <dbReference type="EMBL" id="KAJ8256881.1"/>
    </source>
</evidence>
<evidence type="ECO:0000256" key="7">
    <source>
        <dbReference type="SAM" id="Phobius"/>
    </source>
</evidence>
<keyword evidence="4 7" id="KW-1133">Transmembrane helix</keyword>
<evidence type="ECO:0000256" key="6">
    <source>
        <dbReference type="SAM" id="MobiDB-lite"/>
    </source>
</evidence>
<organism evidence="8 9">
    <name type="scientific">Conger conger</name>
    <name type="common">Conger eel</name>
    <name type="synonym">Muraena conger</name>
    <dbReference type="NCBI Taxonomy" id="82655"/>
    <lineage>
        <taxon>Eukaryota</taxon>
        <taxon>Metazoa</taxon>
        <taxon>Chordata</taxon>
        <taxon>Craniata</taxon>
        <taxon>Vertebrata</taxon>
        <taxon>Euteleostomi</taxon>
        <taxon>Actinopterygii</taxon>
        <taxon>Neopterygii</taxon>
        <taxon>Teleostei</taxon>
        <taxon>Anguilliformes</taxon>
        <taxon>Congridae</taxon>
        <taxon>Conger</taxon>
    </lineage>
</organism>
<feature type="region of interest" description="Disordered" evidence="6">
    <location>
        <begin position="1"/>
        <end position="25"/>
    </location>
</feature>
<dbReference type="GO" id="GO:0016020">
    <property type="term" value="C:membrane"/>
    <property type="evidence" value="ECO:0007669"/>
    <property type="project" value="UniProtKB-SubCell"/>
</dbReference>
<dbReference type="Pfam" id="PF14967">
    <property type="entry name" value="FAM70"/>
    <property type="match status" value="1"/>
</dbReference>
<keyword evidence="3 7" id="KW-0812">Transmembrane</keyword>
<protein>
    <submittedName>
        <fullName evidence="8">Uncharacterized protein</fullName>
    </submittedName>
</protein>